<proteinExistence type="predicted"/>
<dbReference type="EMBL" id="KP795588">
    <property type="protein sequence ID" value="AKN38493.1"/>
    <property type="molecule type" value="Genomic_DNA"/>
</dbReference>
<reference evidence="1" key="1">
    <citation type="journal article" date="2015" name="MBio">
        <title>Eco-Evolutionary Dynamics of Episomes among Ecologically Cohesive Bacterial Populations.</title>
        <authorList>
            <person name="Xue H."/>
            <person name="Cordero O.X."/>
            <person name="Camas F.M."/>
            <person name="Trimble W."/>
            <person name="Meyer F."/>
            <person name="Guglielmini J."/>
            <person name="Rocha E.P."/>
            <person name="Polz M.F."/>
        </authorList>
    </citation>
    <scope>NUCLEOTIDE SEQUENCE</scope>
    <source>
        <strain evidence="1">5S_214</strain>
    </source>
</reference>
<dbReference type="InterPro" id="IPR027417">
    <property type="entry name" value="P-loop_NTPase"/>
</dbReference>
<name>A0A0H3ZQ52_VIBSP</name>
<dbReference type="SUPFAM" id="SSF52540">
    <property type="entry name" value="P-loop containing nucleoside triphosphate hydrolases"/>
    <property type="match status" value="1"/>
</dbReference>
<evidence type="ECO:0000313" key="1">
    <source>
        <dbReference type="EMBL" id="AKN38493.1"/>
    </source>
</evidence>
<accession>A0A0H3ZQ52</accession>
<dbReference type="Gene3D" id="3.40.50.300">
    <property type="entry name" value="P-loop containing nucleotide triphosphate hydrolases"/>
    <property type="match status" value="1"/>
</dbReference>
<organism evidence="1">
    <name type="scientific">Vibrio splendidus</name>
    <dbReference type="NCBI Taxonomy" id="29497"/>
    <lineage>
        <taxon>Bacteria</taxon>
        <taxon>Pseudomonadati</taxon>
        <taxon>Pseudomonadota</taxon>
        <taxon>Gammaproteobacteria</taxon>
        <taxon>Vibrionales</taxon>
        <taxon>Vibrionaceae</taxon>
        <taxon>Vibrio</taxon>
    </lineage>
</organism>
<protein>
    <recommendedName>
        <fullName evidence="2">Helicase HerA central domain-containing protein</fullName>
    </recommendedName>
</protein>
<evidence type="ECO:0008006" key="2">
    <source>
        <dbReference type="Google" id="ProtNLM"/>
    </source>
</evidence>
<sequence length="249" mass="27028">MSLIVNPINSNPSHDAEHTVYLGGTGSGKTSAVKFMGLVPKKGQVLFFDPYRNYAGQKFHGQMCHGFDDLTKFIKAAVHGRRVGCSFKLAYVPPKGACMSELEAFSAIAWALGDGHKTKLNVVIEELASCAETSGKLEGKTGELLRGGRQFGHVVHTIFQRGQEVPKTVTNQSSVWWLGAVNSGVDADWVAKQKGIHSNEVADLKSAKVNKRLIGKAIAEYLIVRDGIGNIERGALNCESGKLLSRNYR</sequence>
<dbReference type="AlphaFoldDB" id="A0A0H3ZQ52"/>